<feature type="domain" description="Heterokaryon incompatibility" evidence="1">
    <location>
        <begin position="51"/>
        <end position="198"/>
    </location>
</feature>
<evidence type="ECO:0000313" key="2">
    <source>
        <dbReference type="EMBL" id="KIM99513.1"/>
    </source>
</evidence>
<gene>
    <name evidence="2" type="ORF">OIDMADRAFT_126462</name>
</gene>
<dbReference type="EMBL" id="KN832878">
    <property type="protein sequence ID" value="KIM99513.1"/>
    <property type="molecule type" value="Genomic_DNA"/>
</dbReference>
<keyword evidence="3" id="KW-1185">Reference proteome</keyword>
<evidence type="ECO:0000313" key="3">
    <source>
        <dbReference type="Proteomes" id="UP000054321"/>
    </source>
</evidence>
<reference evidence="3" key="2">
    <citation type="submission" date="2015-01" db="EMBL/GenBank/DDBJ databases">
        <title>Evolutionary Origins and Diversification of the Mycorrhizal Mutualists.</title>
        <authorList>
            <consortium name="DOE Joint Genome Institute"/>
            <consortium name="Mycorrhizal Genomics Consortium"/>
            <person name="Kohler A."/>
            <person name="Kuo A."/>
            <person name="Nagy L.G."/>
            <person name="Floudas D."/>
            <person name="Copeland A."/>
            <person name="Barry K.W."/>
            <person name="Cichocki N."/>
            <person name="Veneault-Fourrey C."/>
            <person name="LaButti K."/>
            <person name="Lindquist E.A."/>
            <person name="Lipzen A."/>
            <person name="Lundell T."/>
            <person name="Morin E."/>
            <person name="Murat C."/>
            <person name="Riley R."/>
            <person name="Ohm R."/>
            <person name="Sun H."/>
            <person name="Tunlid A."/>
            <person name="Henrissat B."/>
            <person name="Grigoriev I.V."/>
            <person name="Hibbett D.S."/>
            <person name="Martin F."/>
        </authorList>
    </citation>
    <scope>NUCLEOTIDE SEQUENCE [LARGE SCALE GENOMIC DNA]</scope>
    <source>
        <strain evidence="3">Zn</strain>
    </source>
</reference>
<protein>
    <recommendedName>
        <fullName evidence="1">Heterokaryon incompatibility domain-containing protein</fullName>
    </recommendedName>
</protein>
<proteinExistence type="predicted"/>
<dbReference type="PANTHER" id="PTHR33112">
    <property type="entry name" value="DOMAIN PROTEIN, PUTATIVE-RELATED"/>
    <property type="match status" value="1"/>
</dbReference>
<dbReference type="OrthoDB" id="2958217at2759"/>
<dbReference type="InParanoid" id="A0A0C3CKJ3"/>
<reference evidence="2 3" key="1">
    <citation type="submission" date="2014-04" db="EMBL/GenBank/DDBJ databases">
        <authorList>
            <consortium name="DOE Joint Genome Institute"/>
            <person name="Kuo A."/>
            <person name="Martino E."/>
            <person name="Perotto S."/>
            <person name="Kohler A."/>
            <person name="Nagy L.G."/>
            <person name="Floudas D."/>
            <person name="Copeland A."/>
            <person name="Barry K.W."/>
            <person name="Cichocki N."/>
            <person name="Veneault-Fourrey C."/>
            <person name="LaButti K."/>
            <person name="Lindquist E.A."/>
            <person name="Lipzen A."/>
            <person name="Lundell T."/>
            <person name="Morin E."/>
            <person name="Murat C."/>
            <person name="Sun H."/>
            <person name="Tunlid A."/>
            <person name="Henrissat B."/>
            <person name="Grigoriev I.V."/>
            <person name="Hibbett D.S."/>
            <person name="Martin F."/>
            <person name="Nordberg H.P."/>
            <person name="Cantor M.N."/>
            <person name="Hua S.X."/>
        </authorList>
    </citation>
    <scope>NUCLEOTIDE SEQUENCE [LARGE SCALE GENOMIC DNA]</scope>
    <source>
        <strain evidence="2 3">Zn</strain>
    </source>
</reference>
<sequence>MRVDFERLRGLIRDCEENHEECKVILKTPDEMRVIDLKSMSIVDAPPECRYCALSYVWGQPGKPWLTLTRENTNSLRVLNSLVGVNLPQTILDAITVSKELGQRYLWVDSLCIVQDDAVYQKQQIGIMDTIYASATLTLVAAGGNNADTGFPGVSTWSRDSLRQISTIQDMELSNALPRLKNIIEVSVWNSRGWTYQERMFSHRSLVFAENQTYYGC</sequence>
<feature type="non-terminal residue" evidence="2">
    <location>
        <position position="217"/>
    </location>
</feature>
<organism evidence="2 3">
    <name type="scientific">Oidiodendron maius (strain Zn)</name>
    <dbReference type="NCBI Taxonomy" id="913774"/>
    <lineage>
        <taxon>Eukaryota</taxon>
        <taxon>Fungi</taxon>
        <taxon>Dikarya</taxon>
        <taxon>Ascomycota</taxon>
        <taxon>Pezizomycotina</taxon>
        <taxon>Leotiomycetes</taxon>
        <taxon>Leotiomycetes incertae sedis</taxon>
        <taxon>Myxotrichaceae</taxon>
        <taxon>Oidiodendron</taxon>
    </lineage>
</organism>
<accession>A0A0C3CKJ3</accession>
<evidence type="ECO:0000259" key="1">
    <source>
        <dbReference type="Pfam" id="PF06985"/>
    </source>
</evidence>
<dbReference type="Proteomes" id="UP000054321">
    <property type="component" value="Unassembled WGS sequence"/>
</dbReference>
<name>A0A0C3CKJ3_OIDMZ</name>
<dbReference type="Pfam" id="PF06985">
    <property type="entry name" value="HET"/>
    <property type="match status" value="1"/>
</dbReference>
<dbReference type="InterPro" id="IPR010730">
    <property type="entry name" value="HET"/>
</dbReference>
<dbReference type="AlphaFoldDB" id="A0A0C3CKJ3"/>
<dbReference type="HOGENOM" id="CLU_002639_4_1_1"/>
<dbReference type="PANTHER" id="PTHR33112:SF12">
    <property type="entry name" value="HETEROKARYON INCOMPATIBILITY DOMAIN-CONTAINING PROTEIN"/>
    <property type="match status" value="1"/>
</dbReference>
<dbReference type="STRING" id="913774.A0A0C3CKJ3"/>